<evidence type="ECO:0000313" key="3">
    <source>
        <dbReference type="Proteomes" id="UP000263377"/>
    </source>
</evidence>
<protein>
    <recommendedName>
        <fullName evidence="1">DUF7701 domain-containing protein</fullName>
    </recommendedName>
</protein>
<comment type="caution">
    <text evidence="2">The sequence shown here is derived from an EMBL/GenBank/DDBJ whole genome shotgun (WGS) entry which is preliminary data.</text>
</comment>
<organism evidence="2 3">
    <name type="scientific">Kitasatospora xanthocidica</name>
    <dbReference type="NCBI Taxonomy" id="83382"/>
    <lineage>
        <taxon>Bacteria</taxon>
        <taxon>Bacillati</taxon>
        <taxon>Actinomycetota</taxon>
        <taxon>Actinomycetes</taxon>
        <taxon>Kitasatosporales</taxon>
        <taxon>Streptomycetaceae</taxon>
        <taxon>Kitasatospora</taxon>
    </lineage>
</organism>
<dbReference type="AlphaFoldDB" id="A0A372ZMS7"/>
<dbReference type="Pfam" id="PF24792">
    <property type="entry name" value="DUF7701"/>
    <property type="match status" value="1"/>
</dbReference>
<evidence type="ECO:0000313" key="2">
    <source>
        <dbReference type="EMBL" id="RGD56555.1"/>
    </source>
</evidence>
<dbReference type="EMBL" id="QVIG01000001">
    <property type="protein sequence ID" value="RGD56555.1"/>
    <property type="molecule type" value="Genomic_DNA"/>
</dbReference>
<proteinExistence type="predicted"/>
<accession>A0A372ZMS7</accession>
<dbReference type="Proteomes" id="UP000263377">
    <property type="component" value="Unassembled WGS sequence"/>
</dbReference>
<reference evidence="2 3" key="1">
    <citation type="submission" date="2018-08" db="EMBL/GenBank/DDBJ databases">
        <title>Diversity &amp; Physiological Properties of Lignin-Decomposing Actinobacteria from Soil.</title>
        <authorList>
            <person name="Roh S.G."/>
            <person name="Kim S.B."/>
        </authorList>
    </citation>
    <scope>NUCLEOTIDE SEQUENCE [LARGE SCALE GENOMIC DNA]</scope>
    <source>
        <strain evidence="2 3">MMS17-GH009</strain>
    </source>
</reference>
<keyword evidence="3" id="KW-1185">Reference proteome</keyword>
<sequence>MSHLDPIADLIRSCLPTEARPPEGADDLFRLYAVLLQAKGEQVTDEDVHNAWTAWTQTTDDTHRALVPFHDLDARTRALDAPYTLAIRTAARRLHRPATA</sequence>
<dbReference type="RefSeq" id="WP_074005344.1">
    <property type="nucleotide sequence ID" value="NZ_QVIG01000001.1"/>
</dbReference>
<evidence type="ECO:0000259" key="1">
    <source>
        <dbReference type="Pfam" id="PF24792"/>
    </source>
</evidence>
<dbReference type="InterPro" id="IPR056118">
    <property type="entry name" value="DUF7701"/>
</dbReference>
<gene>
    <name evidence="2" type="ORF">DR950_00980</name>
</gene>
<feature type="domain" description="DUF7701" evidence="1">
    <location>
        <begin position="3"/>
        <end position="92"/>
    </location>
</feature>
<name>A0A372ZMS7_9ACTN</name>